<evidence type="ECO:0000256" key="1">
    <source>
        <dbReference type="ARBA" id="ARBA00000971"/>
    </source>
</evidence>
<keyword evidence="9" id="KW-1185">Reference proteome</keyword>
<dbReference type="Proteomes" id="UP000190961">
    <property type="component" value="Unassembled WGS sequence"/>
</dbReference>
<evidence type="ECO:0000256" key="6">
    <source>
        <dbReference type="RuleBase" id="RU003915"/>
    </source>
</evidence>
<keyword evidence="4 5" id="KW-0413">Isomerase</keyword>
<evidence type="ECO:0000313" key="8">
    <source>
        <dbReference type="EMBL" id="SKC74031.1"/>
    </source>
</evidence>
<dbReference type="Pfam" id="PF00254">
    <property type="entry name" value="FKBP_C"/>
    <property type="match status" value="1"/>
</dbReference>
<organism evidence="8 9">
    <name type="scientific">Ohtaekwangia koreensis</name>
    <dbReference type="NCBI Taxonomy" id="688867"/>
    <lineage>
        <taxon>Bacteria</taxon>
        <taxon>Pseudomonadati</taxon>
        <taxon>Bacteroidota</taxon>
        <taxon>Cytophagia</taxon>
        <taxon>Cytophagales</taxon>
        <taxon>Fulvivirgaceae</taxon>
        <taxon>Ohtaekwangia</taxon>
    </lineage>
</organism>
<dbReference type="Gene3D" id="3.10.50.40">
    <property type="match status" value="2"/>
</dbReference>
<dbReference type="EC" id="5.2.1.8" evidence="6"/>
<dbReference type="PANTHER" id="PTHR43811">
    <property type="entry name" value="FKBP-TYPE PEPTIDYL-PROLYL CIS-TRANS ISOMERASE FKPA"/>
    <property type="match status" value="1"/>
</dbReference>
<dbReference type="PANTHER" id="PTHR43811:SF57">
    <property type="entry name" value="FKBP-TYPE PEPTIDYL-PROLYL CIS-TRANS ISOMERASE FKPA-RELATED"/>
    <property type="match status" value="1"/>
</dbReference>
<evidence type="ECO:0000313" key="9">
    <source>
        <dbReference type="Proteomes" id="UP000190961"/>
    </source>
</evidence>
<dbReference type="AlphaFoldDB" id="A0A1T5LDG3"/>
<evidence type="ECO:0000256" key="5">
    <source>
        <dbReference type="PROSITE-ProRule" id="PRU00277"/>
    </source>
</evidence>
<dbReference type="EMBL" id="FUZU01000002">
    <property type="protein sequence ID" value="SKC74031.1"/>
    <property type="molecule type" value="Genomic_DNA"/>
</dbReference>
<evidence type="ECO:0000259" key="7">
    <source>
        <dbReference type="PROSITE" id="PS50059"/>
    </source>
</evidence>
<accession>A0A1T5LDG3</accession>
<reference evidence="8 9" key="1">
    <citation type="submission" date="2017-02" db="EMBL/GenBank/DDBJ databases">
        <authorList>
            <person name="Peterson S.W."/>
        </authorList>
    </citation>
    <scope>NUCLEOTIDE SEQUENCE [LARGE SCALE GENOMIC DNA]</scope>
    <source>
        <strain evidence="8 9">DSM 25262</strain>
    </source>
</reference>
<evidence type="ECO:0000256" key="3">
    <source>
        <dbReference type="ARBA" id="ARBA00023110"/>
    </source>
</evidence>
<sequence>MTKLANVLIGLLLLCVACKNSEEKVTPNGFKFQVIKAGDGVKPKPGQLLIFEYIMKDSKDSVWQDTYENGFPGVFPIQDSSTIATEIGALQMFRMLSKADSVTLTRPAKEFFKDVLGGPMPPQVDSSRNITINIKVVDILDQQKFPAFQAELYAKRKGFQKAKDAKQIEKYLADKKITAQQDTSGIRYVIHTNNGGQKPTPTSCVEVSYEGKFLKDEKTFDKNPKMTFSLNQVIPGWKQSIPMLGVGDSATFYIPSHLAYGPQGYPGAIPPNAILIFDVKLFGTGETFDPETKTCK</sequence>
<comment type="catalytic activity">
    <reaction evidence="1 5 6">
        <text>[protein]-peptidylproline (omega=180) = [protein]-peptidylproline (omega=0)</text>
        <dbReference type="Rhea" id="RHEA:16237"/>
        <dbReference type="Rhea" id="RHEA-COMP:10747"/>
        <dbReference type="Rhea" id="RHEA-COMP:10748"/>
        <dbReference type="ChEBI" id="CHEBI:83833"/>
        <dbReference type="ChEBI" id="CHEBI:83834"/>
        <dbReference type="EC" id="5.2.1.8"/>
    </reaction>
</comment>
<proteinExistence type="inferred from homology"/>
<feature type="domain" description="PPIase FKBP-type" evidence="7">
    <location>
        <begin position="202"/>
        <end position="285"/>
    </location>
</feature>
<evidence type="ECO:0000256" key="4">
    <source>
        <dbReference type="ARBA" id="ARBA00023235"/>
    </source>
</evidence>
<dbReference type="InterPro" id="IPR001179">
    <property type="entry name" value="PPIase_FKBP_dom"/>
</dbReference>
<dbReference type="PROSITE" id="PS50059">
    <property type="entry name" value="FKBP_PPIASE"/>
    <property type="match status" value="1"/>
</dbReference>
<dbReference type="GO" id="GO:0003755">
    <property type="term" value="F:peptidyl-prolyl cis-trans isomerase activity"/>
    <property type="evidence" value="ECO:0007669"/>
    <property type="project" value="UniProtKB-UniRule"/>
</dbReference>
<evidence type="ECO:0000256" key="2">
    <source>
        <dbReference type="ARBA" id="ARBA00006577"/>
    </source>
</evidence>
<keyword evidence="3 5" id="KW-0697">Rotamase</keyword>
<comment type="similarity">
    <text evidence="2 6">Belongs to the FKBP-type PPIase family.</text>
</comment>
<protein>
    <recommendedName>
        <fullName evidence="6">Peptidyl-prolyl cis-trans isomerase</fullName>
        <ecNumber evidence="6">5.2.1.8</ecNumber>
    </recommendedName>
</protein>
<gene>
    <name evidence="8" type="ORF">SAMN05660236_3018</name>
</gene>
<dbReference type="InterPro" id="IPR046357">
    <property type="entry name" value="PPIase_dom_sf"/>
</dbReference>
<dbReference type="SUPFAM" id="SSF54534">
    <property type="entry name" value="FKBP-like"/>
    <property type="match status" value="2"/>
</dbReference>
<name>A0A1T5LDG3_9BACT</name>
<dbReference type="STRING" id="688867.SAMN05660236_3018"/>